<dbReference type="InterPro" id="IPR011991">
    <property type="entry name" value="ArsR-like_HTH"/>
</dbReference>
<protein>
    <submittedName>
        <fullName evidence="5">Helix-turn-helix transcriptional regulator</fullName>
    </submittedName>
</protein>
<dbReference type="AlphaFoldDB" id="A0A4U0F8R4"/>
<feature type="domain" description="HTH hxlR-type" evidence="4">
    <location>
        <begin position="7"/>
        <end position="106"/>
    </location>
</feature>
<dbReference type="InterPro" id="IPR002577">
    <property type="entry name" value="HTH_HxlR"/>
</dbReference>
<name>A0A4U0F8R4_9BACL</name>
<sequence>MERPEMCASFEKAMELLSKRWVALIVYSLLPGPQRFTEIEKAVPNLSRKVLSDRLKELELEGLVRRDVYPEMPVRIEYSLTEKGLALSPLFGDIAKWASEWMKEPEQI</sequence>
<evidence type="ECO:0000256" key="3">
    <source>
        <dbReference type="ARBA" id="ARBA00023163"/>
    </source>
</evidence>
<comment type="caution">
    <text evidence="5">The sequence shown here is derived from an EMBL/GenBank/DDBJ whole genome shotgun (WGS) entry which is preliminary data.</text>
</comment>
<dbReference type="PANTHER" id="PTHR33204:SF1">
    <property type="entry name" value="TRANSCRIPTIONAL REGULATOR, MARR FAMILY"/>
    <property type="match status" value="1"/>
</dbReference>
<dbReference type="Gene3D" id="1.10.10.10">
    <property type="entry name" value="Winged helix-like DNA-binding domain superfamily/Winged helix DNA-binding domain"/>
    <property type="match status" value="1"/>
</dbReference>
<dbReference type="Proteomes" id="UP000309673">
    <property type="component" value="Unassembled WGS sequence"/>
</dbReference>
<accession>A0A4U0F8R4</accession>
<dbReference type="InterPro" id="IPR036390">
    <property type="entry name" value="WH_DNA-bd_sf"/>
</dbReference>
<gene>
    <name evidence="5" type="ORF">E5161_15280</name>
</gene>
<dbReference type="GO" id="GO:0003677">
    <property type="term" value="F:DNA binding"/>
    <property type="evidence" value="ECO:0007669"/>
    <property type="project" value="UniProtKB-KW"/>
</dbReference>
<keyword evidence="3" id="KW-0804">Transcription</keyword>
<dbReference type="InterPro" id="IPR036388">
    <property type="entry name" value="WH-like_DNA-bd_sf"/>
</dbReference>
<reference evidence="5 6" key="1">
    <citation type="submission" date="2019-04" db="EMBL/GenBank/DDBJ databases">
        <title>Cohnella sp. nov., isolated from soil.</title>
        <authorList>
            <person name="Kim W."/>
        </authorList>
    </citation>
    <scope>NUCLEOTIDE SEQUENCE [LARGE SCALE GENOMIC DNA]</scope>
    <source>
        <strain evidence="5 6">CAU 1483</strain>
    </source>
</reference>
<evidence type="ECO:0000256" key="1">
    <source>
        <dbReference type="ARBA" id="ARBA00023015"/>
    </source>
</evidence>
<dbReference type="Pfam" id="PF01638">
    <property type="entry name" value="HxlR"/>
    <property type="match status" value="1"/>
</dbReference>
<proteinExistence type="predicted"/>
<dbReference type="SUPFAM" id="SSF46785">
    <property type="entry name" value="Winged helix' DNA-binding domain"/>
    <property type="match status" value="1"/>
</dbReference>
<keyword evidence="1" id="KW-0805">Transcription regulation</keyword>
<evidence type="ECO:0000313" key="6">
    <source>
        <dbReference type="Proteomes" id="UP000309673"/>
    </source>
</evidence>
<evidence type="ECO:0000256" key="2">
    <source>
        <dbReference type="ARBA" id="ARBA00023125"/>
    </source>
</evidence>
<organism evidence="5 6">
    <name type="scientific">Cohnella pontilimi</name>
    <dbReference type="NCBI Taxonomy" id="2564100"/>
    <lineage>
        <taxon>Bacteria</taxon>
        <taxon>Bacillati</taxon>
        <taxon>Bacillota</taxon>
        <taxon>Bacilli</taxon>
        <taxon>Bacillales</taxon>
        <taxon>Paenibacillaceae</taxon>
        <taxon>Cohnella</taxon>
    </lineage>
</organism>
<keyword evidence="6" id="KW-1185">Reference proteome</keyword>
<dbReference type="OrthoDB" id="9800966at2"/>
<evidence type="ECO:0000259" key="4">
    <source>
        <dbReference type="PROSITE" id="PS51118"/>
    </source>
</evidence>
<evidence type="ECO:0000313" key="5">
    <source>
        <dbReference type="EMBL" id="TJY41065.1"/>
    </source>
</evidence>
<dbReference type="PANTHER" id="PTHR33204">
    <property type="entry name" value="TRANSCRIPTIONAL REGULATOR, MARR FAMILY"/>
    <property type="match status" value="1"/>
</dbReference>
<dbReference type="EMBL" id="SUPK01000007">
    <property type="protein sequence ID" value="TJY41065.1"/>
    <property type="molecule type" value="Genomic_DNA"/>
</dbReference>
<keyword evidence="2" id="KW-0238">DNA-binding</keyword>
<dbReference type="CDD" id="cd00090">
    <property type="entry name" value="HTH_ARSR"/>
    <property type="match status" value="1"/>
</dbReference>
<dbReference type="PROSITE" id="PS51118">
    <property type="entry name" value="HTH_HXLR"/>
    <property type="match status" value="1"/>
</dbReference>
<dbReference type="RefSeq" id="WP_136778693.1">
    <property type="nucleotide sequence ID" value="NZ_SUPK01000007.1"/>
</dbReference>